<dbReference type="RefSeq" id="WP_141005300.1">
    <property type="nucleotide sequence ID" value="NZ_BAAAOR010000014.1"/>
</dbReference>
<keyword evidence="7" id="KW-1185">Reference proteome</keyword>
<keyword evidence="3 4" id="KW-0560">Oxidoreductase</keyword>
<dbReference type="PRINTS" id="PR01011">
    <property type="entry name" value="GLUTPROXDASE"/>
</dbReference>
<sequence length="159" mass="17471">MTSLHDFKATAIDGQEIDLSSYDGSVVLVVNTASKCGFTPQYQGLQELYDSYGDRGFTVLGFPCDQFAHQEPGSEEEIAAFCERNYGVSFPMFAKVDVNGKDAHPLYQWLKKEQGGLIGGAIKWNFTKFLVGRDGRVLDRYAPTTEPAKISGDIESALA</sequence>
<dbReference type="Gene3D" id="3.40.30.10">
    <property type="entry name" value="Glutaredoxin"/>
    <property type="match status" value="1"/>
</dbReference>
<evidence type="ECO:0000313" key="7">
    <source>
        <dbReference type="Proteomes" id="UP001500842"/>
    </source>
</evidence>
<dbReference type="InterPro" id="IPR000889">
    <property type="entry name" value="Glutathione_peroxidase"/>
</dbReference>
<dbReference type="InterPro" id="IPR013766">
    <property type="entry name" value="Thioredoxin_domain"/>
</dbReference>
<dbReference type="EMBL" id="BAAAOR010000014">
    <property type="protein sequence ID" value="GAA1513424.1"/>
    <property type="molecule type" value="Genomic_DNA"/>
</dbReference>
<dbReference type="CDD" id="cd00340">
    <property type="entry name" value="GSH_Peroxidase"/>
    <property type="match status" value="1"/>
</dbReference>
<organism evidence="6 7">
    <name type="scientific">Nocardioides humi</name>
    <dbReference type="NCBI Taxonomy" id="449461"/>
    <lineage>
        <taxon>Bacteria</taxon>
        <taxon>Bacillati</taxon>
        <taxon>Actinomycetota</taxon>
        <taxon>Actinomycetes</taxon>
        <taxon>Propionibacteriales</taxon>
        <taxon>Nocardioidaceae</taxon>
        <taxon>Nocardioides</taxon>
    </lineage>
</organism>
<dbReference type="Pfam" id="PF00255">
    <property type="entry name" value="GSHPx"/>
    <property type="match status" value="1"/>
</dbReference>
<gene>
    <name evidence="6" type="ORF">GCM10009788_17370</name>
</gene>
<keyword evidence="2 4" id="KW-0575">Peroxidase</keyword>
<evidence type="ECO:0000256" key="4">
    <source>
        <dbReference type="RuleBase" id="RU000499"/>
    </source>
</evidence>
<protein>
    <recommendedName>
        <fullName evidence="4">Glutathione peroxidase</fullName>
    </recommendedName>
</protein>
<dbReference type="InterPro" id="IPR036249">
    <property type="entry name" value="Thioredoxin-like_sf"/>
</dbReference>
<dbReference type="PROSITE" id="PS51355">
    <property type="entry name" value="GLUTATHIONE_PEROXID_3"/>
    <property type="match status" value="1"/>
</dbReference>
<dbReference type="PANTHER" id="PTHR11592:SF78">
    <property type="entry name" value="GLUTATHIONE PEROXIDASE"/>
    <property type="match status" value="1"/>
</dbReference>
<evidence type="ECO:0000256" key="3">
    <source>
        <dbReference type="ARBA" id="ARBA00023002"/>
    </source>
</evidence>
<reference evidence="6 7" key="1">
    <citation type="journal article" date="2019" name="Int. J. Syst. Evol. Microbiol.">
        <title>The Global Catalogue of Microorganisms (GCM) 10K type strain sequencing project: providing services to taxonomists for standard genome sequencing and annotation.</title>
        <authorList>
            <consortium name="The Broad Institute Genomics Platform"/>
            <consortium name="The Broad Institute Genome Sequencing Center for Infectious Disease"/>
            <person name="Wu L."/>
            <person name="Ma J."/>
        </authorList>
    </citation>
    <scope>NUCLEOTIDE SEQUENCE [LARGE SCALE GENOMIC DNA]</scope>
    <source>
        <strain evidence="6 7">JCM 14942</strain>
    </source>
</reference>
<dbReference type="PROSITE" id="PS51352">
    <property type="entry name" value="THIOREDOXIN_2"/>
    <property type="match status" value="1"/>
</dbReference>
<dbReference type="GO" id="GO:0004601">
    <property type="term" value="F:peroxidase activity"/>
    <property type="evidence" value="ECO:0007669"/>
    <property type="project" value="UniProtKB-KW"/>
</dbReference>
<name>A0ABN2A838_9ACTN</name>
<feature type="domain" description="Thioredoxin" evidence="5">
    <location>
        <begin position="1"/>
        <end position="159"/>
    </location>
</feature>
<dbReference type="PROSITE" id="PS00460">
    <property type="entry name" value="GLUTATHIONE_PEROXID_1"/>
    <property type="match status" value="1"/>
</dbReference>
<dbReference type="SUPFAM" id="SSF52833">
    <property type="entry name" value="Thioredoxin-like"/>
    <property type="match status" value="1"/>
</dbReference>
<proteinExistence type="inferred from homology"/>
<evidence type="ECO:0000259" key="5">
    <source>
        <dbReference type="PROSITE" id="PS51352"/>
    </source>
</evidence>
<dbReference type="PANTHER" id="PTHR11592">
    <property type="entry name" value="GLUTATHIONE PEROXIDASE"/>
    <property type="match status" value="1"/>
</dbReference>
<dbReference type="PIRSF" id="PIRSF000303">
    <property type="entry name" value="Glutathion_perox"/>
    <property type="match status" value="1"/>
</dbReference>
<dbReference type="Proteomes" id="UP001500842">
    <property type="component" value="Unassembled WGS sequence"/>
</dbReference>
<comment type="similarity">
    <text evidence="1 4">Belongs to the glutathione peroxidase family.</text>
</comment>
<accession>A0ABN2A838</accession>
<comment type="caution">
    <text evidence="6">The sequence shown here is derived from an EMBL/GenBank/DDBJ whole genome shotgun (WGS) entry which is preliminary data.</text>
</comment>
<dbReference type="InterPro" id="IPR029759">
    <property type="entry name" value="GPX_AS"/>
</dbReference>
<evidence type="ECO:0000256" key="1">
    <source>
        <dbReference type="ARBA" id="ARBA00006926"/>
    </source>
</evidence>
<evidence type="ECO:0000313" key="6">
    <source>
        <dbReference type="EMBL" id="GAA1513424.1"/>
    </source>
</evidence>
<evidence type="ECO:0000256" key="2">
    <source>
        <dbReference type="ARBA" id="ARBA00022559"/>
    </source>
</evidence>